<keyword evidence="3 6" id="KW-1133">Transmembrane helix</keyword>
<feature type="transmembrane region" description="Helical" evidence="6">
    <location>
        <begin position="480"/>
        <end position="500"/>
    </location>
</feature>
<dbReference type="PRINTS" id="PR00081">
    <property type="entry name" value="GDHRDH"/>
</dbReference>
<feature type="transmembrane region" description="Helical" evidence="6">
    <location>
        <begin position="512"/>
        <end position="530"/>
    </location>
</feature>
<dbReference type="PANTHER" id="PTHR43313:SF36">
    <property type="entry name" value="D-BETA-HYDROXYBUTYRATE DEHYDROGENASE, MITOCHONDRIAL"/>
    <property type="match status" value="1"/>
</dbReference>
<dbReference type="OrthoDB" id="438545at2759"/>
<evidence type="ECO:0000256" key="5">
    <source>
        <dbReference type="ARBA" id="ARBA00023136"/>
    </source>
</evidence>
<evidence type="ECO:0000313" key="9">
    <source>
        <dbReference type="Proteomes" id="UP000759131"/>
    </source>
</evidence>
<evidence type="ECO:0000256" key="2">
    <source>
        <dbReference type="ARBA" id="ARBA00022692"/>
    </source>
</evidence>
<reference evidence="8" key="1">
    <citation type="submission" date="2020-11" db="EMBL/GenBank/DDBJ databases">
        <authorList>
            <person name="Tran Van P."/>
        </authorList>
    </citation>
    <scope>NUCLEOTIDE SEQUENCE</scope>
</reference>
<dbReference type="PROSITE" id="PS00061">
    <property type="entry name" value="ADH_SHORT"/>
    <property type="match status" value="1"/>
</dbReference>
<evidence type="ECO:0000313" key="8">
    <source>
        <dbReference type="EMBL" id="CAD7620340.1"/>
    </source>
</evidence>
<evidence type="ECO:0000256" key="3">
    <source>
        <dbReference type="ARBA" id="ARBA00022989"/>
    </source>
</evidence>
<dbReference type="EMBL" id="OC854783">
    <property type="protein sequence ID" value="CAD7620340.1"/>
    <property type="molecule type" value="Genomic_DNA"/>
</dbReference>
<dbReference type="InterPro" id="IPR036291">
    <property type="entry name" value="NAD(P)-bd_dom_sf"/>
</dbReference>
<evidence type="ECO:0000256" key="4">
    <source>
        <dbReference type="ARBA" id="ARBA00023002"/>
    </source>
</evidence>
<dbReference type="EMBL" id="CAJPIZ010000208">
    <property type="protein sequence ID" value="CAG2100770.1"/>
    <property type="molecule type" value="Genomic_DNA"/>
</dbReference>
<dbReference type="Pfam" id="PF01490">
    <property type="entry name" value="Aa_trans"/>
    <property type="match status" value="1"/>
</dbReference>
<feature type="transmembrane region" description="Helical" evidence="6">
    <location>
        <begin position="391"/>
        <end position="414"/>
    </location>
</feature>
<dbReference type="Gene3D" id="3.40.50.720">
    <property type="entry name" value="NAD(P)-binding Rossmann-like Domain"/>
    <property type="match status" value="1"/>
</dbReference>
<protein>
    <recommendedName>
        <fullName evidence="7">Amino acid transporter transmembrane domain-containing protein</fullName>
    </recommendedName>
</protein>
<dbReference type="GO" id="GO:0008202">
    <property type="term" value="P:steroid metabolic process"/>
    <property type="evidence" value="ECO:0007669"/>
    <property type="project" value="TreeGrafter"/>
</dbReference>
<dbReference type="Proteomes" id="UP000759131">
    <property type="component" value="Unassembled WGS sequence"/>
</dbReference>
<dbReference type="InterPro" id="IPR020904">
    <property type="entry name" value="Sc_DH/Rdtase_CS"/>
</dbReference>
<gene>
    <name evidence="8" type="ORF">OSB1V03_LOCUS830</name>
</gene>
<feature type="transmembrane region" description="Helical" evidence="6">
    <location>
        <begin position="586"/>
        <end position="605"/>
    </location>
</feature>
<evidence type="ECO:0000259" key="7">
    <source>
        <dbReference type="Pfam" id="PF01490"/>
    </source>
</evidence>
<evidence type="ECO:0000256" key="1">
    <source>
        <dbReference type="ARBA" id="ARBA00004370"/>
    </source>
</evidence>
<dbReference type="InterPro" id="IPR002347">
    <property type="entry name" value="SDR_fam"/>
</dbReference>
<dbReference type="SUPFAM" id="SSF51735">
    <property type="entry name" value="NAD(P)-binding Rossmann-fold domains"/>
    <property type="match status" value="1"/>
</dbReference>
<feature type="domain" description="Amino acid transporter transmembrane" evidence="7">
    <location>
        <begin position="360"/>
        <end position="729"/>
    </location>
</feature>
<proteinExistence type="predicted"/>
<dbReference type="Pfam" id="PF00106">
    <property type="entry name" value="adh_short"/>
    <property type="match status" value="1"/>
</dbReference>
<dbReference type="PRINTS" id="PR00080">
    <property type="entry name" value="SDRFAMILY"/>
</dbReference>
<dbReference type="GO" id="GO:0016491">
    <property type="term" value="F:oxidoreductase activity"/>
    <property type="evidence" value="ECO:0007669"/>
    <property type="project" value="UniProtKB-KW"/>
</dbReference>
<keyword evidence="9" id="KW-1185">Reference proteome</keyword>
<comment type="subcellular location">
    <subcellularLocation>
        <location evidence="1">Membrane</location>
    </subcellularLocation>
</comment>
<keyword evidence="4" id="KW-0560">Oxidoreductase</keyword>
<accession>A0A7R9KC82</accession>
<evidence type="ECO:0000256" key="6">
    <source>
        <dbReference type="SAM" id="Phobius"/>
    </source>
</evidence>
<dbReference type="AlphaFoldDB" id="A0A7R9KC82"/>
<dbReference type="InterPro" id="IPR013057">
    <property type="entry name" value="AA_transpt_TM"/>
</dbReference>
<keyword evidence="5 6" id="KW-0472">Membrane</keyword>
<feature type="transmembrane region" description="Helical" evidence="6">
    <location>
        <begin position="625"/>
        <end position="646"/>
    </location>
</feature>
<name>A0A7R9KC82_9ACAR</name>
<dbReference type="PANTHER" id="PTHR43313">
    <property type="entry name" value="SHORT-CHAIN DEHYDROGENASE/REDUCTASE FAMILY 9C"/>
    <property type="match status" value="1"/>
</dbReference>
<keyword evidence="2 6" id="KW-0812">Transmembrane</keyword>
<organism evidence="8">
    <name type="scientific">Medioppia subpectinata</name>
    <dbReference type="NCBI Taxonomy" id="1979941"/>
    <lineage>
        <taxon>Eukaryota</taxon>
        <taxon>Metazoa</taxon>
        <taxon>Ecdysozoa</taxon>
        <taxon>Arthropoda</taxon>
        <taxon>Chelicerata</taxon>
        <taxon>Arachnida</taxon>
        <taxon>Acari</taxon>
        <taxon>Acariformes</taxon>
        <taxon>Sarcoptiformes</taxon>
        <taxon>Oribatida</taxon>
        <taxon>Brachypylina</taxon>
        <taxon>Oppioidea</taxon>
        <taxon>Oppiidae</taxon>
        <taxon>Medioppia</taxon>
    </lineage>
</organism>
<dbReference type="GO" id="GO:0016020">
    <property type="term" value="C:membrane"/>
    <property type="evidence" value="ECO:0007669"/>
    <property type="project" value="UniProtKB-SubCell"/>
</dbReference>
<feature type="transmembrane region" description="Helical" evidence="6">
    <location>
        <begin position="439"/>
        <end position="459"/>
    </location>
</feature>
<sequence length="821" mass="91520">MGCDTGLGHHLALRLNERGFRVYATVISESSAGAQQLTSNARFAHNMHVIGMDVTKHDQVQKACDYVNLHLSENGHGDCLWALVNNAAIVDDSLVEWGTREIYEHVFAVNMFGVIRVTRTFLPLIRKSKGRIVNVVSPAGHISLPLCVWYSMSKHAIIAFSDTLRREMRSFGVRVAIIEPGGFSTQATNETLRHNKLCRTWQHTSDEVKQAYGPINEHDLRAMIRASIGMFQLSTNFDIATNDMIDAIQSAEPRLMYKPTESLLVKIIVIIMEWMPSGCDYRLHEYHIEYNENSPLVERQISRRAFDLSISSAISRSIECSDVWKYRHHNNNNRDKRGQNKYGNPISAGNVTNTTESTGAGWVMASCLLVNAALGAGLLNYPVAYDRLGGVGIATVIQLVMLLILGSTMLVLVYCADLNGVSTYHGVLESMCGHTVRQMSAASIMITCFGICVTFLIIIGDQFDRLFATFYGHEFCRTWYLNRMFTIVFTAMVTIWPMSYFRRLDFLKHTNLLGVFATFYVIFLNVYEYYRLDIEPGPIRTRPESAMSFMAALPVVCFAYQTHEIVVPVYACLSVRSTGQFAKSTGLALAVLYVVYCLSGTYGYYTFGGTVAPDVMQMYNPLDPVVSAGIAALIIKMITTYPPVIFCGRDTFVGLFCKEPEPIPIDQPYNSREYWLRVVITSTWNMVALVLALVIPNITIAIGFLGSLAACNVFIFPGLCMTALAKLNLESDHGYLATLHHHQSTSNGLDSSKPTGLVTRYLTRALYAYGQAAPPAPIRFTPGSGSKPIKTESFDQTFPNESQLFAALCRRHGMSWPTTIS</sequence>
<feature type="transmembrane region" description="Helical" evidence="6">
    <location>
        <begin position="359"/>
        <end position="379"/>
    </location>
</feature>